<evidence type="ECO:0000256" key="2">
    <source>
        <dbReference type="SAM" id="SignalP"/>
    </source>
</evidence>
<reference evidence="3 4" key="1">
    <citation type="journal article" date="2020" name="ISME J.">
        <title>Uncovering the hidden diversity of litter-decomposition mechanisms in mushroom-forming fungi.</title>
        <authorList>
            <person name="Floudas D."/>
            <person name="Bentzer J."/>
            <person name="Ahren D."/>
            <person name="Johansson T."/>
            <person name="Persson P."/>
            <person name="Tunlid A."/>
        </authorList>
    </citation>
    <scope>NUCLEOTIDE SEQUENCE [LARGE SCALE GENOMIC DNA]</scope>
    <source>
        <strain evidence="3 4">CBS 175.51</strain>
    </source>
</reference>
<feature type="region of interest" description="Disordered" evidence="1">
    <location>
        <begin position="200"/>
        <end position="225"/>
    </location>
</feature>
<keyword evidence="2" id="KW-0732">Signal</keyword>
<organism evidence="3 4">
    <name type="scientific">Ephemerocybe angulata</name>
    <dbReference type="NCBI Taxonomy" id="980116"/>
    <lineage>
        <taxon>Eukaryota</taxon>
        <taxon>Fungi</taxon>
        <taxon>Dikarya</taxon>
        <taxon>Basidiomycota</taxon>
        <taxon>Agaricomycotina</taxon>
        <taxon>Agaricomycetes</taxon>
        <taxon>Agaricomycetidae</taxon>
        <taxon>Agaricales</taxon>
        <taxon>Agaricineae</taxon>
        <taxon>Psathyrellaceae</taxon>
        <taxon>Ephemerocybe</taxon>
    </lineage>
</organism>
<evidence type="ECO:0000313" key="3">
    <source>
        <dbReference type="EMBL" id="KAF5342179.1"/>
    </source>
</evidence>
<feature type="signal peptide" evidence="2">
    <location>
        <begin position="1"/>
        <end position="22"/>
    </location>
</feature>
<feature type="chain" id="PRO_5034913964" evidence="2">
    <location>
        <begin position="23"/>
        <end position="305"/>
    </location>
</feature>
<evidence type="ECO:0000313" key="4">
    <source>
        <dbReference type="Proteomes" id="UP000541558"/>
    </source>
</evidence>
<keyword evidence="4" id="KW-1185">Reference proteome</keyword>
<dbReference type="AlphaFoldDB" id="A0A8H5FMD3"/>
<proteinExistence type="predicted"/>
<protein>
    <submittedName>
        <fullName evidence="3">Uncharacterized protein</fullName>
    </submittedName>
</protein>
<comment type="caution">
    <text evidence="3">The sequence shown here is derived from an EMBL/GenBank/DDBJ whole genome shotgun (WGS) entry which is preliminary data.</text>
</comment>
<name>A0A8H5FMD3_9AGAR</name>
<gene>
    <name evidence="3" type="ORF">D9611_001422</name>
</gene>
<dbReference type="OrthoDB" id="3068827at2759"/>
<sequence>MVHTTSAVAVAVLALGAASALAAPQSYEFSDEVAQRDFDYELDARDYYDEFEVDARDFDDFDFEEARELLEEYDVDAREFDFGDFEERELFDVEEMVERAPASSTLPADVASSISKIIPSATTTTLVTKPTGWFSKGKPDVKTVVVVKHTIPLKCKAERHGLFSKLKKALHRKSSKRHLKHSQTRQARFQAALAAKESADASSAGLPVPSTATATSTSPSATVSKSTTLTANWAQLTPPPKKYIAKGVKYSQKKTVGKDKVTTIKRTVTAAPSPCPTQDKNEKHAREIEEVEDVFSREYEFDELD</sequence>
<dbReference type="EMBL" id="JAACJK010000001">
    <property type="protein sequence ID" value="KAF5342179.1"/>
    <property type="molecule type" value="Genomic_DNA"/>
</dbReference>
<accession>A0A8H5FMD3</accession>
<dbReference type="Proteomes" id="UP000541558">
    <property type="component" value="Unassembled WGS sequence"/>
</dbReference>
<evidence type="ECO:0000256" key="1">
    <source>
        <dbReference type="SAM" id="MobiDB-lite"/>
    </source>
</evidence>